<reference evidence="2" key="1">
    <citation type="submission" date="2021-02" db="EMBL/GenBank/DDBJ databases">
        <authorList>
            <person name="Nowell W R."/>
        </authorList>
    </citation>
    <scope>NUCLEOTIDE SEQUENCE</scope>
</reference>
<evidence type="ECO:0000313" key="4">
    <source>
        <dbReference type="Proteomes" id="UP000663829"/>
    </source>
</evidence>
<name>A0A815ZE99_9BILA</name>
<evidence type="ECO:0000313" key="2">
    <source>
        <dbReference type="EMBL" id="CAF1582409.1"/>
    </source>
</evidence>
<dbReference type="EMBL" id="CAJNOQ010031891">
    <property type="protein sequence ID" value="CAF1582409.1"/>
    <property type="molecule type" value="Genomic_DNA"/>
</dbReference>
<dbReference type="Proteomes" id="UP000663829">
    <property type="component" value="Unassembled WGS sequence"/>
</dbReference>
<accession>A0A815ZE99</accession>
<protein>
    <submittedName>
        <fullName evidence="2">Uncharacterized protein</fullName>
    </submittedName>
</protein>
<feature type="signal peptide" evidence="1">
    <location>
        <begin position="1"/>
        <end position="15"/>
    </location>
</feature>
<gene>
    <name evidence="2" type="ORF">GPM918_LOCUS41186</name>
    <name evidence="3" type="ORF">SRO942_LOCUS42207</name>
</gene>
<keyword evidence="1" id="KW-0732">Signal</keyword>
<sequence>MRSVIYLCFITTVYSACPQVSKFYVNCGSSLLINETVAFCNGREMSILNFTNSSTTTLAMLAADIIELNNTLVNMHCTSSWWYASGNKLGLAANSSNLIGNVSAILSAALTGVLDDLVGGLLGGVLDLVGDLLCGLLGCPATTTPAPPNYAIVRYVTVCTKAQKLVQQKCLTPTIRSDMRSGVFSDTKTTLYAGVYESSNATNGVACASRCMTLNTCVDTCIIDLTDATTCIPANKPPSVSSKFDVVNA</sequence>
<keyword evidence="4" id="KW-1185">Reference proteome</keyword>
<dbReference type="EMBL" id="CAJOBC010097869">
    <property type="protein sequence ID" value="CAF4450481.1"/>
    <property type="molecule type" value="Genomic_DNA"/>
</dbReference>
<feature type="chain" id="PRO_5036229411" evidence="1">
    <location>
        <begin position="16"/>
        <end position="249"/>
    </location>
</feature>
<proteinExistence type="predicted"/>
<evidence type="ECO:0000256" key="1">
    <source>
        <dbReference type="SAM" id="SignalP"/>
    </source>
</evidence>
<dbReference type="AlphaFoldDB" id="A0A815ZE99"/>
<dbReference type="Proteomes" id="UP000681722">
    <property type="component" value="Unassembled WGS sequence"/>
</dbReference>
<comment type="caution">
    <text evidence="2">The sequence shown here is derived from an EMBL/GenBank/DDBJ whole genome shotgun (WGS) entry which is preliminary data.</text>
</comment>
<feature type="non-terminal residue" evidence="2">
    <location>
        <position position="1"/>
    </location>
</feature>
<organism evidence="2 4">
    <name type="scientific">Didymodactylos carnosus</name>
    <dbReference type="NCBI Taxonomy" id="1234261"/>
    <lineage>
        <taxon>Eukaryota</taxon>
        <taxon>Metazoa</taxon>
        <taxon>Spiralia</taxon>
        <taxon>Gnathifera</taxon>
        <taxon>Rotifera</taxon>
        <taxon>Eurotatoria</taxon>
        <taxon>Bdelloidea</taxon>
        <taxon>Philodinida</taxon>
        <taxon>Philodinidae</taxon>
        <taxon>Didymodactylos</taxon>
    </lineage>
</organism>
<evidence type="ECO:0000313" key="3">
    <source>
        <dbReference type="EMBL" id="CAF4450481.1"/>
    </source>
</evidence>